<dbReference type="Ensembl" id="ENSRROT00000010946.1">
    <property type="protein sequence ID" value="ENSRROP00000002432.1"/>
    <property type="gene ID" value="ENSRROG00000009863.1"/>
</dbReference>
<evidence type="ECO:0000259" key="4">
    <source>
        <dbReference type="Pfam" id="PF10363"/>
    </source>
</evidence>
<feature type="domain" description="RNA polymerase II assembly factor Rtp1 C-terminal" evidence="3">
    <location>
        <begin position="984"/>
        <end position="1016"/>
    </location>
</feature>
<dbReference type="GO" id="GO:0009306">
    <property type="term" value="P:protein secretion"/>
    <property type="evidence" value="ECO:0007669"/>
    <property type="project" value="TreeGrafter"/>
</dbReference>
<dbReference type="FunFam" id="1.25.10.10:FF:000429">
    <property type="entry name" value="Transport and golgi organization 6 homolog"/>
    <property type="match status" value="1"/>
</dbReference>
<dbReference type="PANTHER" id="PTHR20959">
    <property type="entry name" value="TRANSPORT AND GOLGI ORGANIZATION PROTEIN 6 FAMILY MEMBER"/>
    <property type="match status" value="1"/>
</dbReference>
<dbReference type="InterPro" id="IPR016024">
    <property type="entry name" value="ARM-type_fold"/>
</dbReference>
<dbReference type="Gene3D" id="1.25.10.10">
    <property type="entry name" value="Leucine-rich Repeat Variant"/>
    <property type="match status" value="1"/>
</dbReference>
<accession>A0A2K6NDS9</accession>
<protein>
    <submittedName>
        <fullName evidence="7">Transport and golgi organization 6 homolog</fullName>
    </submittedName>
</protein>
<feature type="compositionally biased region" description="Polar residues" evidence="2">
    <location>
        <begin position="738"/>
        <end position="755"/>
    </location>
</feature>
<dbReference type="Pfam" id="PF10304">
    <property type="entry name" value="RTP1_C2"/>
    <property type="match status" value="1"/>
</dbReference>
<dbReference type="Pfam" id="PF10363">
    <property type="entry name" value="RTP1_C1"/>
    <property type="match status" value="1"/>
</dbReference>
<proteinExistence type="inferred from homology"/>
<dbReference type="Pfam" id="PF23565">
    <property type="entry name" value="ARM_TANGO6"/>
    <property type="match status" value="1"/>
</dbReference>
<evidence type="ECO:0000259" key="6">
    <source>
        <dbReference type="Pfam" id="PF25267"/>
    </source>
</evidence>
<organism evidence="7 8">
    <name type="scientific">Rhinopithecus roxellana</name>
    <name type="common">Golden snub-nosed monkey</name>
    <name type="synonym">Pygathrix roxellana</name>
    <dbReference type="NCBI Taxonomy" id="61622"/>
    <lineage>
        <taxon>Eukaryota</taxon>
        <taxon>Metazoa</taxon>
        <taxon>Chordata</taxon>
        <taxon>Craniata</taxon>
        <taxon>Vertebrata</taxon>
        <taxon>Euteleostomi</taxon>
        <taxon>Mammalia</taxon>
        <taxon>Eutheria</taxon>
        <taxon>Euarchontoglires</taxon>
        <taxon>Primates</taxon>
        <taxon>Haplorrhini</taxon>
        <taxon>Catarrhini</taxon>
        <taxon>Cercopithecidae</taxon>
        <taxon>Colobinae</taxon>
        <taxon>Rhinopithecus</taxon>
    </lineage>
</organism>
<dbReference type="Pfam" id="PF25267">
    <property type="entry name" value="TANGO6_N"/>
    <property type="match status" value="1"/>
</dbReference>
<comment type="similarity">
    <text evidence="1">Belongs to the Tango6 family.</text>
</comment>
<name>A0A2K6NDS9_RHIRO</name>
<dbReference type="GeneTree" id="ENSGT00390000010938"/>
<dbReference type="InterPro" id="IPR057407">
    <property type="entry name" value="HEAT_TANGO6"/>
</dbReference>
<gene>
    <name evidence="7" type="primary">TANGO6</name>
</gene>
<evidence type="ECO:0000313" key="7">
    <source>
        <dbReference type="Ensembl" id="ENSRROP00000002432.1"/>
    </source>
</evidence>
<evidence type="ECO:0000259" key="5">
    <source>
        <dbReference type="Pfam" id="PF23565"/>
    </source>
</evidence>
<dbReference type="InterPro" id="IPR011989">
    <property type="entry name" value="ARM-like"/>
</dbReference>
<dbReference type="AlphaFoldDB" id="A0A2K6NDS9"/>
<feature type="domain" description="TANGO6 HEAT repeat" evidence="5">
    <location>
        <begin position="314"/>
        <end position="498"/>
    </location>
</feature>
<keyword evidence="8" id="KW-1185">Reference proteome</keyword>
<dbReference type="PANTHER" id="PTHR20959:SF1">
    <property type="entry name" value="TRANSPORT AND GOLGI ORGANIZATION PROTEIN 6 HOMOLOG"/>
    <property type="match status" value="1"/>
</dbReference>
<reference evidence="7" key="2">
    <citation type="submission" date="2025-09" db="UniProtKB">
        <authorList>
            <consortium name="Ensembl"/>
        </authorList>
    </citation>
    <scope>IDENTIFICATION</scope>
</reference>
<evidence type="ECO:0000256" key="2">
    <source>
        <dbReference type="SAM" id="MobiDB-lite"/>
    </source>
</evidence>
<feature type="compositionally biased region" description="Basic and acidic residues" evidence="2">
    <location>
        <begin position="710"/>
        <end position="737"/>
    </location>
</feature>
<dbReference type="SUPFAM" id="SSF48371">
    <property type="entry name" value="ARM repeat"/>
    <property type="match status" value="1"/>
</dbReference>
<reference evidence="7" key="1">
    <citation type="submission" date="2025-08" db="UniProtKB">
        <authorList>
            <consortium name="Ensembl"/>
        </authorList>
    </citation>
    <scope>IDENTIFICATION</scope>
</reference>
<feature type="domain" description="TANGO6 N-terminal" evidence="6">
    <location>
        <begin position="15"/>
        <end position="313"/>
    </location>
</feature>
<feature type="domain" description="RNA polymerase II assembly factor Rtp1 C-terminal" evidence="4">
    <location>
        <begin position="781"/>
        <end position="892"/>
    </location>
</feature>
<evidence type="ECO:0000259" key="3">
    <source>
        <dbReference type="Pfam" id="PF10304"/>
    </source>
</evidence>
<dbReference type="InterPro" id="IPR039600">
    <property type="entry name" value="TANGO6/Rtp1"/>
</dbReference>
<sequence>MAAPGQAVGSRAQETCSLDRILEALKLLLSPGGSGSSSLQVTKHDVLLATLKSNLSALEDKFLKDPQWKNLKLLRDEIAGKAEWPQNSVDVTWIFTSQTLLLLLCLKETMLLLAANFNPGKPNPRTPEVAPVLSPDALSISQQKTVQFVLQFVVTLGICPYLMPGVGVPLRYRTEFGAVVQDVVCLDAAPDATRRLYTSCRALLNVAQHTSLGSLIFCHHFGDIAAGLCQLGFCPTKRKLLTPAEEVLTEEERTLSRGALRDMLDQVYQPLAVRELLILQGGPPQSCTDVKTQLRCRAPAWLRRLCGQLLSERLMRPNGVQAVVRGILEGAGAGAAGGSDAEAMAADWKKCDLIAKILASCPQQSLSPESYYRDICPQVLDLFHFQDKLTARQFQRVATTTFITLSRERPQLAAKYLLQPVLAPLHRCLSTAEIPESDMIPGTILVTEEELSRCIEDVFKVYVVGNEPLTVLMDSLLPVLGVLFLLYCFTKQSVSHISDEDEDEALYQKVSSEQGRVEHLGDLLSHCQECGLAGDFFIFCLKELTHVATEDETVLKTEPFSSKSLLELEQYQTLLVEGQEQKLLVLQLMAVLCERMSEQIFTNITQVVDFVVATMQRACASLAHQAESTVESQTLSMSMGLVAVMLGGAVQLKSSDFAVLKQLLPLLEKISNTYPDPVIQELAVDLRITISTHGAFATEAISTAAQSTLNRKDPEGKIEEQQQTSRERPTDVAHSHLEQQQSHEIAPQTGLQSNAPIIPQGVNEPSTTTSQKSGSITTEQLQEVLLSTYDPQIPTRAAALRTLSRWIEQREAKALEMQEKLLKIFLENMEHEDTFVYLSAIQGVALLSDVYPEKILPDLLAQYDSSKDKHTPETRMKVGEVLMRIVRALGDMVSKYREPLIHTFLRGVRDPDGAHRASSLANLGELCQRLDFLLGSVVHEVTACLIAVAKTDGEVQVRRAAIHVVVLLLRGLSQKATEVLSAVLKDLYHLLKHVVRLEPDDVAKLHAQLALEELDDIMKNFLFPPQKLEKKIVVLP</sequence>
<dbReference type="InterPro" id="IPR019451">
    <property type="entry name" value="Rtp1_C1"/>
</dbReference>
<feature type="compositionally biased region" description="Polar residues" evidence="2">
    <location>
        <begin position="763"/>
        <end position="776"/>
    </location>
</feature>
<dbReference type="Proteomes" id="UP000233200">
    <property type="component" value="Unplaced"/>
</dbReference>
<dbReference type="InterPro" id="IPR057347">
    <property type="entry name" value="TANGO6_N"/>
</dbReference>
<feature type="region of interest" description="Disordered" evidence="2">
    <location>
        <begin position="706"/>
        <end position="776"/>
    </location>
</feature>
<evidence type="ECO:0000256" key="1">
    <source>
        <dbReference type="ARBA" id="ARBA00005724"/>
    </source>
</evidence>
<evidence type="ECO:0000313" key="8">
    <source>
        <dbReference type="Proteomes" id="UP000233200"/>
    </source>
</evidence>
<dbReference type="InterPro" id="IPR019414">
    <property type="entry name" value="Rtp1_C2"/>
</dbReference>